<evidence type="ECO:0000313" key="2">
    <source>
        <dbReference type="EMBL" id="MEJ6009222.1"/>
    </source>
</evidence>
<protein>
    <submittedName>
        <fullName evidence="2">YdeI/OmpD-associated family protein</fullName>
    </submittedName>
</protein>
<dbReference type="Pfam" id="PF08818">
    <property type="entry name" value="DUF1801"/>
    <property type="match status" value="1"/>
</dbReference>
<gene>
    <name evidence="2" type="ORF">WG900_04740</name>
</gene>
<dbReference type="Gene3D" id="3.90.1150.200">
    <property type="match status" value="1"/>
</dbReference>
<feature type="domain" description="YdhG-like" evidence="1">
    <location>
        <begin position="20"/>
        <end position="73"/>
    </location>
</feature>
<sequence length="198" mass="21824">MATLDPRFDEYIANAASFAQPILTHIRRIVHEAVPDLVETMKWSMPHFMHQGKNLAGMAAFKAHCAMMIHGDGRQGDAMGQFGKLASIADLPGDNELKSKIVAASERIASEGTALRKKSTEAKKEAKPDLPLPPAFAGALEANPAAKATLDAFAPSHRREYVQWIAEAKTEATRDRRIAQAIEWLSEGKKRNWKYEGC</sequence>
<dbReference type="SUPFAM" id="SSF159888">
    <property type="entry name" value="YdhG-like"/>
    <property type="match status" value="1"/>
</dbReference>
<dbReference type="Proteomes" id="UP001379235">
    <property type="component" value="Unassembled WGS sequence"/>
</dbReference>
<dbReference type="EMBL" id="JBBHJY010000001">
    <property type="protein sequence ID" value="MEJ6009222.1"/>
    <property type="molecule type" value="Genomic_DNA"/>
</dbReference>
<reference evidence="2 3" key="1">
    <citation type="submission" date="2024-03" db="EMBL/GenBank/DDBJ databases">
        <authorList>
            <person name="Jo J.-H."/>
        </authorList>
    </citation>
    <scope>NUCLEOTIDE SEQUENCE [LARGE SCALE GENOMIC DNA]</scope>
    <source>
        <strain evidence="2 3">AS3R-12</strain>
    </source>
</reference>
<name>A0ABU8S5H5_9SPHN</name>
<evidence type="ECO:0000259" key="1">
    <source>
        <dbReference type="Pfam" id="PF08818"/>
    </source>
</evidence>
<dbReference type="RefSeq" id="WP_339965090.1">
    <property type="nucleotide sequence ID" value="NZ_JBBHJY010000001.1"/>
</dbReference>
<organism evidence="2 3">
    <name type="scientific">Novosphingobium aquae</name>
    <dbReference type="NCBI Taxonomy" id="3133435"/>
    <lineage>
        <taxon>Bacteria</taxon>
        <taxon>Pseudomonadati</taxon>
        <taxon>Pseudomonadota</taxon>
        <taxon>Alphaproteobacteria</taxon>
        <taxon>Sphingomonadales</taxon>
        <taxon>Sphingomonadaceae</taxon>
        <taxon>Novosphingobium</taxon>
    </lineage>
</organism>
<dbReference type="Pfam" id="PF13376">
    <property type="entry name" value="OmdA"/>
    <property type="match status" value="1"/>
</dbReference>
<proteinExistence type="predicted"/>
<accession>A0ABU8S5H5</accession>
<comment type="caution">
    <text evidence="2">The sequence shown here is derived from an EMBL/GenBank/DDBJ whole genome shotgun (WGS) entry which is preliminary data.</text>
</comment>
<evidence type="ECO:0000313" key="3">
    <source>
        <dbReference type="Proteomes" id="UP001379235"/>
    </source>
</evidence>
<keyword evidence="3" id="KW-1185">Reference proteome</keyword>
<dbReference type="InterPro" id="IPR014922">
    <property type="entry name" value="YdhG-like"/>
</dbReference>